<dbReference type="PROSITE" id="PS50943">
    <property type="entry name" value="HTH_CROC1"/>
    <property type="match status" value="1"/>
</dbReference>
<dbReference type="InterPro" id="IPR001387">
    <property type="entry name" value="Cro/C1-type_HTH"/>
</dbReference>
<evidence type="ECO:0000313" key="2">
    <source>
        <dbReference type="EMBL" id="MFC5430777.1"/>
    </source>
</evidence>
<dbReference type="Proteomes" id="UP001596103">
    <property type="component" value="Unassembled WGS sequence"/>
</dbReference>
<organism evidence="2 3">
    <name type="scientific">Paraburkholderia denitrificans</name>
    <dbReference type="NCBI Taxonomy" id="694025"/>
    <lineage>
        <taxon>Bacteria</taxon>
        <taxon>Pseudomonadati</taxon>
        <taxon>Pseudomonadota</taxon>
        <taxon>Betaproteobacteria</taxon>
        <taxon>Burkholderiales</taxon>
        <taxon>Burkholderiaceae</taxon>
        <taxon>Paraburkholderia</taxon>
    </lineage>
</organism>
<dbReference type="Gene3D" id="1.10.260.40">
    <property type="entry name" value="lambda repressor-like DNA-binding domains"/>
    <property type="match status" value="1"/>
</dbReference>
<dbReference type="EMBL" id="JBHSMP010000023">
    <property type="protein sequence ID" value="MFC5430777.1"/>
    <property type="molecule type" value="Genomic_DNA"/>
</dbReference>
<feature type="domain" description="HTH cro/C1-type" evidence="1">
    <location>
        <begin position="89"/>
        <end position="123"/>
    </location>
</feature>
<reference evidence="3" key="1">
    <citation type="journal article" date="2019" name="Int. J. Syst. Evol. Microbiol.">
        <title>The Global Catalogue of Microorganisms (GCM) 10K type strain sequencing project: providing services to taxonomists for standard genome sequencing and annotation.</title>
        <authorList>
            <consortium name="The Broad Institute Genomics Platform"/>
            <consortium name="The Broad Institute Genome Sequencing Center for Infectious Disease"/>
            <person name="Wu L."/>
            <person name="Ma J."/>
        </authorList>
    </citation>
    <scope>NUCLEOTIDE SEQUENCE [LARGE SCALE GENOMIC DNA]</scope>
    <source>
        <strain evidence="3">CCUG 56042</strain>
    </source>
</reference>
<dbReference type="SUPFAM" id="SSF47413">
    <property type="entry name" value="lambda repressor-like DNA-binding domains"/>
    <property type="match status" value="1"/>
</dbReference>
<keyword evidence="3" id="KW-1185">Reference proteome</keyword>
<proteinExistence type="predicted"/>
<evidence type="ECO:0000259" key="1">
    <source>
        <dbReference type="PROSITE" id="PS50943"/>
    </source>
</evidence>
<evidence type="ECO:0000313" key="3">
    <source>
        <dbReference type="Proteomes" id="UP001596103"/>
    </source>
</evidence>
<comment type="caution">
    <text evidence="2">The sequence shown here is derived from an EMBL/GenBank/DDBJ whole genome shotgun (WGS) entry which is preliminary data.</text>
</comment>
<protein>
    <submittedName>
        <fullName evidence="2">Transcriptional regulator</fullName>
    </submittedName>
</protein>
<dbReference type="CDD" id="cd00093">
    <property type="entry name" value="HTH_XRE"/>
    <property type="match status" value="1"/>
</dbReference>
<dbReference type="InterPro" id="IPR010982">
    <property type="entry name" value="Lambda_DNA-bd_dom_sf"/>
</dbReference>
<dbReference type="RefSeq" id="WP_377713506.1">
    <property type="nucleotide sequence ID" value="NZ_JBHSMP010000023.1"/>
</dbReference>
<name>A0ABW0JCQ7_9BURK</name>
<gene>
    <name evidence="2" type="ORF">ACFPTO_18525</name>
</gene>
<accession>A0ABW0JCQ7</accession>
<sequence length="189" mass="21130">MDQTAPCGFPHDFSAVLQVSDRKLYGLFKQPHSSQKSLLLSHTPPMQTADEKQAFSARLRQALKRSPKKIATATELAVQFSLRHPEAAITAQAAQKWLTGKACPTPDKIETLAKWLDVSPMWLRYGLADKARPARSRDAAVKHSAKLQPAADEILLLERLRALPEARRLLVLELVEQFALDTAVWTQRS</sequence>